<dbReference type="Pfam" id="PF00037">
    <property type="entry name" value="Fer4"/>
    <property type="match status" value="1"/>
</dbReference>
<keyword evidence="3" id="KW-0411">Iron-sulfur</keyword>
<dbReference type="STRING" id="478744.SAMN05444359_10921"/>
<dbReference type="InterPro" id="IPR017900">
    <property type="entry name" value="4Fe4S_Fe_S_CS"/>
</dbReference>
<protein>
    <submittedName>
        <fullName evidence="5">4Fe-4S dicluster domain-containing protein</fullName>
    </submittedName>
</protein>
<dbReference type="Gene3D" id="3.30.70.20">
    <property type="match status" value="1"/>
</dbReference>
<dbReference type="PROSITE" id="PS51379">
    <property type="entry name" value="4FE4S_FER_2"/>
    <property type="match status" value="2"/>
</dbReference>
<accession>A0A1H9FL93</accession>
<keyword evidence="6" id="KW-1185">Reference proteome</keyword>
<dbReference type="AlphaFoldDB" id="A0A1H9FL93"/>
<evidence type="ECO:0000313" key="6">
    <source>
        <dbReference type="Proteomes" id="UP000199021"/>
    </source>
</evidence>
<organism evidence="5 6">
    <name type="scientific">Neolewinella agarilytica</name>
    <dbReference type="NCBI Taxonomy" id="478744"/>
    <lineage>
        <taxon>Bacteria</taxon>
        <taxon>Pseudomonadati</taxon>
        <taxon>Bacteroidota</taxon>
        <taxon>Saprospiria</taxon>
        <taxon>Saprospirales</taxon>
        <taxon>Lewinellaceae</taxon>
        <taxon>Neolewinella</taxon>
    </lineage>
</organism>
<dbReference type="GO" id="GO:0046872">
    <property type="term" value="F:metal ion binding"/>
    <property type="evidence" value="ECO:0007669"/>
    <property type="project" value="UniProtKB-KW"/>
</dbReference>
<sequence length="112" mass="12292">MITDDCINCGACEPECPNTAIYEGGVEWTIDEGTTISEPYTIETGETVAPGEEREPVSDEFYYIVPDKCTECVGFHEEPQCAAVCPVDCCVPDPEREEEEAVLAARQETLHA</sequence>
<dbReference type="EMBL" id="FOFB01000009">
    <property type="protein sequence ID" value="SEQ38740.1"/>
    <property type="molecule type" value="Genomic_DNA"/>
</dbReference>
<dbReference type="GO" id="GO:0051536">
    <property type="term" value="F:iron-sulfur cluster binding"/>
    <property type="evidence" value="ECO:0007669"/>
    <property type="project" value="UniProtKB-KW"/>
</dbReference>
<evidence type="ECO:0000259" key="4">
    <source>
        <dbReference type="PROSITE" id="PS51379"/>
    </source>
</evidence>
<dbReference type="InParanoid" id="A0A1H9FL93"/>
<gene>
    <name evidence="5" type="ORF">SAMN05444359_10921</name>
</gene>
<keyword evidence="1" id="KW-0479">Metal-binding</keyword>
<feature type="domain" description="4Fe-4S ferredoxin-type" evidence="4">
    <location>
        <begin position="1"/>
        <end position="26"/>
    </location>
</feature>
<evidence type="ECO:0000256" key="3">
    <source>
        <dbReference type="ARBA" id="ARBA00023014"/>
    </source>
</evidence>
<dbReference type="PROSITE" id="PS00198">
    <property type="entry name" value="4FE4S_FER_1"/>
    <property type="match status" value="1"/>
</dbReference>
<keyword evidence="2" id="KW-0408">Iron</keyword>
<proteinExistence type="predicted"/>
<dbReference type="InterPro" id="IPR017896">
    <property type="entry name" value="4Fe4S_Fe-S-bd"/>
</dbReference>
<dbReference type="SUPFAM" id="SSF54862">
    <property type="entry name" value="4Fe-4S ferredoxins"/>
    <property type="match status" value="1"/>
</dbReference>
<name>A0A1H9FL93_9BACT</name>
<evidence type="ECO:0000256" key="2">
    <source>
        <dbReference type="ARBA" id="ARBA00023004"/>
    </source>
</evidence>
<evidence type="ECO:0000313" key="5">
    <source>
        <dbReference type="EMBL" id="SEQ38740.1"/>
    </source>
</evidence>
<evidence type="ECO:0000256" key="1">
    <source>
        <dbReference type="ARBA" id="ARBA00022723"/>
    </source>
</evidence>
<reference evidence="6" key="1">
    <citation type="submission" date="2016-10" db="EMBL/GenBank/DDBJ databases">
        <authorList>
            <person name="Varghese N."/>
            <person name="Submissions S."/>
        </authorList>
    </citation>
    <scope>NUCLEOTIDE SEQUENCE [LARGE SCALE GENOMIC DNA]</scope>
    <source>
        <strain evidence="6">DSM 24740</strain>
    </source>
</reference>
<dbReference type="Proteomes" id="UP000199021">
    <property type="component" value="Unassembled WGS sequence"/>
</dbReference>
<feature type="domain" description="4Fe-4S ferredoxin-type" evidence="4">
    <location>
        <begin position="60"/>
        <end position="95"/>
    </location>
</feature>